<name>A0A7G9G6Q0_9FIRM</name>
<feature type="domain" description="VWA-like" evidence="1">
    <location>
        <begin position="289"/>
        <end position="426"/>
    </location>
</feature>
<dbReference type="AlphaFoldDB" id="A0A7G9G6Q0"/>
<evidence type="ECO:0000259" key="1">
    <source>
        <dbReference type="Pfam" id="PF09967"/>
    </source>
</evidence>
<evidence type="ECO:0000259" key="2">
    <source>
        <dbReference type="Pfam" id="PF13203"/>
    </source>
</evidence>
<dbReference type="PANTHER" id="PTHR38730">
    <property type="entry name" value="SLL7028 PROTEIN"/>
    <property type="match status" value="1"/>
</dbReference>
<dbReference type="RefSeq" id="WP_249303955.1">
    <property type="nucleotide sequence ID" value="NZ_CP060634.1"/>
</dbReference>
<dbReference type="Pfam" id="PF13203">
    <property type="entry name" value="DUF2201_N"/>
    <property type="match status" value="1"/>
</dbReference>
<feature type="domain" description="Putative metallopeptidase" evidence="2">
    <location>
        <begin position="19"/>
        <end position="174"/>
    </location>
</feature>
<dbReference type="EMBL" id="CP060634">
    <property type="protein sequence ID" value="QNM06482.1"/>
    <property type="molecule type" value="Genomic_DNA"/>
</dbReference>
<organism evidence="3 4">
    <name type="scientific">Qiania dongpingensis</name>
    <dbReference type="NCBI Taxonomy" id="2763669"/>
    <lineage>
        <taxon>Bacteria</taxon>
        <taxon>Bacillati</taxon>
        <taxon>Bacillota</taxon>
        <taxon>Clostridia</taxon>
        <taxon>Lachnospirales</taxon>
        <taxon>Lachnospiraceae</taxon>
        <taxon>Qiania</taxon>
    </lineage>
</organism>
<reference evidence="3 4" key="1">
    <citation type="submission" date="2020-08" db="EMBL/GenBank/DDBJ databases">
        <authorList>
            <person name="Liu C."/>
            <person name="Sun Q."/>
        </authorList>
    </citation>
    <scope>NUCLEOTIDE SEQUENCE [LARGE SCALE GENOMIC DNA]</scope>
    <source>
        <strain evidence="3 4">NSJ-38</strain>
    </source>
</reference>
<accession>A0A7G9G6Q0</accession>
<dbReference type="KEGG" id="qdo:H9Q78_04950"/>
<gene>
    <name evidence="3" type="ORF">H9Q78_04950</name>
</gene>
<dbReference type="PANTHER" id="PTHR38730:SF1">
    <property type="entry name" value="SLL7028 PROTEIN"/>
    <property type="match status" value="1"/>
</dbReference>
<keyword evidence="4" id="KW-1185">Reference proteome</keyword>
<evidence type="ECO:0000313" key="4">
    <source>
        <dbReference type="Proteomes" id="UP000515823"/>
    </source>
</evidence>
<protein>
    <submittedName>
        <fullName evidence="3">Metallopeptidase</fullName>
    </submittedName>
</protein>
<dbReference type="Pfam" id="PF09967">
    <property type="entry name" value="DUF2201"/>
    <property type="match status" value="1"/>
</dbReference>
<dbReference type="InterPro" id="IPR018698">
    <property type="entry name" value="VWA-like_dom"/>
</dbReference>
<dbReference type="InterPro" id="IPR025154">
    <property type="entry name" value="Put_metallopeptidase_dom"/>
</dbReference>
<sequence>MSKELTEKWDRIGKEILGTARNELYLNMRFLDLALCSLSFLLDTEAKRAGTDGYSVHFEPYALAELFQSDRRYVNRLYLHMVFHCLFRHLTRRGKRREDYWNLSCDIAMESIIDGLFKRSVRRAVGPVRKETYEMLGRRLKVLTAEGIYQVLMEQRLTEKQLERLEQAFWVDDHSFWPQGENGEPPELEEQLEQKWQDIAERTETRMETIGRDQSEESGNLLEQIRAKNRKRCDYRAFLKKFAVLREEMQVDTDSFDYGFYSYGLRLYGNMPLIEPQEFKEVKKIQDFIIAVDTSMSCSGGLIKSFLSETYGILSETSSFFKKVNVHIIQCDEAVRSDVRITCGEELKDYMEEFEIRGGGGTDFRPVFSYVEEQKEKGGFGSLKGLLYFTDGHGIFPKKRPDYDVAFLFMEEDYSDAAVPPWAIKLILEPEDLKPEGKRLDKHIRFV</sequence>
<proteinExistence type="predicted"/>
<evidence type="ECO:0000313" key="3">
    <source>
        <dbReference type="EMBL" id="QNM06482.1"/>
    </source>
</evidence>
<dbReference type="Proteomes" id="UP000515823">
    <property type="component" value="Chromosome"/>
</dbReference>